<evidence type="ECO:0000313" key="2">
    <source>
        <dbReference type="EMBL" id="PWE55479.1"/>
    </source>
</evidence>
<proteinExistence type="predicted"/>
<feature type="region of interest" description="Disordered" evidence="1">
    <location>
        <begin position="50"/>
        <end position="99"/>
    </location>
</feature>
<dbReference type="Gene3D" id="6.10.10.120">
    <property type="entry name" value="Antitoxin ParD1-like"/>
    <property type="match status" value="1"/>
</dbReference>
<gene>
    <name evidence="2" type="ORF">DEM27_15620</name>
</gene>
<comment type="caution">
    <text evidence="2">The sequence shown here is derived from an EMBL/GenBank/DDBJ whole genome shotgun (WGS) entry which is preliminary data.</text>
</comment>
<name>A0A2U2DQI1_9HYPH</name>
<protein>
    <submittedName>
        <fullName evidence="2">Type II toxin-antitoxin system ParD family antitoxin</fullName>
    </submittedName>
</protein>
<feature type="compositionally biased region" description="Basic and acidic residues" evidence="1">
    <location>
        <begin position="50"/>
        <end position="91"/>
    </location>
</feature>
<dbReference type="EMBL" id="QFBC01000006">
    <property type="protein sequence ID" value="PWE55479.1"/>
    <property type="molecule type" value="Genomic_DNA"/>
</dbReference>
<dbReference type="Proteomes" id="UP000245252">
    <property type="component" value="Unassembled WGS sequence"/>
</dbReference>
<keyword evidence="3" id="KW-1185">Reference proteome</keyword>
<evidence type="ECO:0000313" key="3">
    <source>
        <dbReference type="Proteomes" id="UP000245252"/>
    </source>
</evidence>
<organism evidence="2 3">
    <name type="scientific">Metarhizobium album</name>
    <dbReference type="NCBI Taxonomy" id="2182425"/>
    <lineage>
        <taxon>Bacteria</taxon>
        <taxon>Pseudomonadati</taxon>
        <taxon>Pseudomonadota</taxon>
        <taxon>Alphaproteobacteria</taxon>
        <taxon>Hyphomicrobiales</taxon>
        <taxon>Rhizobiaceae</taxon>
        <taxon>Metarhizobium</taxon>
    </lineage>
</organism>
<sequence>MGPMPKTPERHVTVTPQIWQALRACVESGEFATVEDALEDAVRLWQHRRMQETREADSIGRRLRTSMEDTRPSLSEKEADREMHHFIENRKNAVRHGPH</sequence>
<evidence type="ECO:0000256" key="1">
    <source>
        <dbReference type="SAM" id="MobiDB-lite"/>
    </source>
</evidence>
<accession>A0A2U2DQI1</accession>
<dbReference type="AlphaFoldDB" id="A0A2U2DQI1"/>
<dbReference type="InterPro" id="IPR038296">
    <property type="entry name" value="ParD_sf"/>
</dbReference>
<reference evidence="2 3" key="1">
    <citation type="submission" date="2018-05" db="EMBL/GenBank/DDBJ databases">
        <title>The draft genome of strain NS-104.</title>
        <authorList>
            <person name="Hang P."/>
            <person name="Jiang J."/>
        </authorList>
    </citation>
    <scope>NUCLEOTIDE SEQUENCE [LARGE SCALE GENOMIC DNA]</scope>
    <source>
        <strain evidence="2 3">NS-104</strain>
    </source>
</reference>